<evidence type="ECO:0000256" key="1">
    <source>
        <dbReference type="SAM" id="Phobius"/>
    </source>
</evidence>
<evidence type="ECO:0000313" key="4">
    <source>
        <dbReference type="Proteomes" id="UP001159427"/>
    </source>
</evidence>
<organism evidence="3 4">
    <name type="scientific">Porites evermanni</name>
    <dbReference type="NCBI Taxonomy" id="104178"/>
    <lineage>
        <taxon>Eukaryota</taxon>
        <taxon>Metazoa</taxon>
        <taxon>Cnidaria</taxon>
        <taxon>Anthozoa</taxon>
        <taxon>Hexacorallia</taxon>
        <taxon>Scleractinia</taxon>
        <taxon>Fungiina</taxon>
        <taxon>Poritidae</taxon>
        <taxon>Porites</taxon>
    </lineage>
</organism>
<dbReference type="PANTHER" id="PTHR14237">
    <property type="entry name" value="MOLYBDOPTERIN COFACTOR SULFURASE MOSC"/>
    <property type="match status" value="1"/>
</dbReference>
<evidence type="ECO:0000313" key="3">
    <source>
        <dbReference type="EMBL" id="CAH3027737.1"/>
    </source>
</evidence>
<gene>
    <name evidence="3" type="ORF">PEVE_00032265</name>
</gene>
<dbReference type="SUPFAM" id="SSF50800">
    <property type="entry name" value="PK beta-barrel domain-like"/>
    <property type="match status" value="2"/>
</dbReference>
<dbReference type="EMBL" id="CALNXI010000469">
    <property type="protein sequence ID" value="CAH3027737.1"/>
    <property type="molecule type" value="Genomic_DNA"/>
</dbReference>
<dbReference type="SUPFAM" id="SSF141673">
    <property type="entry name" value="MOSC N-terminal domain-like"/>
    <property type="match status" value="2"/>
</dbReference>
<dbReference type="Pfam" id="PF03476">
    <property type="entry name" value="MOSC_N"/>
    <property type="match status" value="1"/>
</dbReference>
<proteinExistence type="predicted"/>
<feature type="transmembrane region" description="Helical" evidence="1">
    <location>
        <begin position="331"/>
        <end position="350"/>
    </location>
</feature>
<dbReference type="PANTHER" id="PTHR14237:SF19">
    <property type="entry name" value="MITOCHONDRIAL AMIDOXIME REDUCING COMPONENT 1"/>
    <property type="match status" value="1"/>
</dbReference>
<reference evidence="3 4" key="1">
    <citation type="submission" date="2022-05" db="EMBL/GenBank/DDBJ databases">
        <authorList>
            <consortium name="Genoscope - CEA"/>
            <person name="William W."/>
        </authorList>
    </citation>
    <scope>NUCLEOTIDE SEQUENCE [LARGE SCALE GENOMIC DNA]</scope>
</reference>
<accession>A0ABN8MKE1</accession>
<comment type="caution">
    <text evidence="3">The sequence shown here is derived from an EMBL/GenBank/DDBJ whole genome shotgun (WGS) entry which is preliminary data.</text>
</comment>
<feature type="domain" description="MOSC" evidence="2">
    <location>
        <begin position="169"/>
        <end position="327"/>
    </location>
</feature>
<dbReference type="InterPro" id="IPR011037">
    <property type="entry name" value="Pyrv_Knase-like_insert_dom_sf"/>
</dbReference>
<keyword evidence="1" id="KW-0812">Transmembrane</keyword>
<dbReference type="PROSITE" id="PS51340">
    <property type="entry name" value="MOSC"/>
    <property type="match status" value="2"/>
</dbReference>
<keyword evidence="4" id="KW-1185">Reference proteome</keyword>
<name>A0ABN8MKE1_9CNID</name>
<protein>
    <recommendedName>
        <fullName evidence="2">MOSC domain-containing protein</fullName>
    </recommendedName>
</protein>
<dbReference type="InterPro" id="IPR005302">
    <property type="entry name" value="MoCF_Sase_C"/>
</dbReference>
<keyword evidence="1" id="KW-1133">Transmembrane helix</keyword>
<dbReference type="Pfam" id="PF03473">
    <property type="entry name" value="MOSC"/>
    <property type="match status" value="2"/>
</dbReference>
<dbReference type="Proteomes" id="UP001159427">
    <property type="component" value="Unassembled WGS sequence"/>
</dbReference>
<sequence length="643" mass="72719">MVKVVMLETKQLSGYQTIWINLAVRSISSQSQELYRRIKSGAMLLNQAMRYCKINYMCLIKMPQKHAIKNVLNTVPQQLKSTIYQCHLRPIGLLKNQTLWHALVIFGINTTSDISKLLYVISRAVRRVKFETILKYHEVWNTYGEGRYAGDEAAEWISNYLDKPGCKIYQLTKPRIIQEDKEWGDVAQPGDEVSFGEFAPYLITNEASLDALNEELPMPVSMTRFRPNIVVRGLKAWEEDKWIGKNLQIGGAQFRFLKRCDRCILITVNPALGEKDGREPLATLRRIRLPEDRDPRQGRSPLFGVLVALEGSAVGRVVQLGDSNMATYSKYILMIGGPIAVVAGIGVLWWQRKKKKPTLNEVGRVSDLIIYPVKSCKGIRVSEAKCFKEGMEYDRCWVIVDEKDVFITQRTHPQLALVVPEIEDNRYLCLNAPKMKTLKLDTTDTSGEVKKLRVKRIDGEGRYVGDEAAEWISNYLEMPGCKIYQLTKPRIILEDDKWGSVAQPGDTSAFGDFAPYLICSEASLDALNEELPSPVTMERFRANIIINGLEAWEEDKWSGKNIRVGEVEFRFLKDCGRCLFVTVDPDLGVKDGEEPLVTLRRIRLPEDRDPRQGQSPLFGVHVTPEGSAVGGSVKLGDSVTLVA</sequence>
<feature type="domain" description="MOSC" evidence="2">
    <location>
        <begin position="484"/>
        <end position="642"/>
    </location>
</feature>
<dbReference type="InterPro" id="IPR005303">
    <property type="entry name" value="MOCOS_middle"/>
</dbReference>
<evidence type="ECO:0000259" key="2">
    <source>
        <dbReference type="PROSITE" id="PS51340"/>
    </source>
</evidence>
<keyword evidence="1" id="KW-0472">Membrane</keyword>